<keyword evidence="2" id="KW-1185">Reference proteome</keyword>
<evidence type="ECO:0000313" key="2">
    <source>
        <dbReference type="Proteomes" id="UP000724584"/>
    </source>
</evidence>
<reference evidence="1 2" key="1">
    <citation type="journal article" date="2021" name="Nat. Commun.">
        <title>Genetic determinants of endophytism in the Arabidopsis root mycobiome.</title>
        <authorList>
            <person name="Mesny F."/>
            <person name="Miyauchi S."/>
            <person name="Thiergart T."/>
            <person name="Pickel B."/>
            <person name="Atanasova L."/>
            <person name="Karlsson M."/>
            <person name="Huettel B."/>
            <person name="Barry K.W."/>
            <person name="Haridas S."/>
            <person name="Chen C."/>
            <person name="Bauer D."/>
            <person name="Andreopoulos W."/>
            <person name="Pangilinan J."/>
            <person name="LaButti K."/>
            <person name="Riley R."/>
            <person name="Lipzen A."/>
            <person name="Clum A."/>
            <person name="Drula E."/>
            <person name="Henrissat B."/>
            <person name="Kohler A."/>
            <person name="Grigoriev I.V."/>
            <person name="Martin F.M."/>
            <person name="Hacquard S."/>
        </authorList>
    </citation>
    <scope>NUCLEOTIDE SEQUENCE [LARGE SCALE GENOMIC DNA]</scope>
    <source>
        <strain evidence="1 2">MPI-SDFR-AT-0079</strain>
    </source>
</reference>
<protein>
    <submittedName>
        <fullName evidence="1">Uncharacterized protein</fullName>
    </submittedName>
</protein>
<accession>A0ACB7PR91</accession>
<dbReference type="Proteomes" id="UP000724584">
    <property type="component" value="Unassembled WGS sequence"/>
</dbReference>
<evidence type="ECO:0000313" key="1">
    <source>
        <dbReference type="EMBL" id="KAH6650905.1"/>
    </source>
</evidence>
<sequence length="152" mass="17829">MWWFWAQDEAEIEQHARMHLVTALTWCFLGLYCTNSDLKFGSGVWAETGNERLAQRSTKSCLGIKNKTHKKRPREKEGKLLGRGVQRVRVHCTKRPREAPRVTSKRWDRAEWTRPPHWALSIARSDEWKQGTKACDWPKWKGGRLCQQAIDT</sequence>
<name>A0ACB7PR91_9PEZI</name>
<proteinExistence type="predicted"/>
<dbReference type="EMBL" id="JAGIZQ010000001">
    <property type="protein sequence ID" value="KAH6650905.1"/>
    <property type="molecule type" value="Genomic_DNA"/>
</dbReference>
<organism evidence="1 2">
    <name type="scientific">Chaetomium tenue</name>
    <dbReference type="NCBI Taxonomy" id="1854479"/>
    <lineage>
        <taxon>Eukaryota</taxon>
        <taxon>Fungi</taxon>
        <taxon>Dikarya</taxon>
        <taxon>Ascomycota</taxon>
        <taxon>Pezizomycotina</taxon>
        <taxon>Sordariomycetes</taxon>
        <taxon>Sordariomycetidae</taxon>
        <taxon>Sordariales</taxon>
        <taxon>Chaetomiaceae</taxon>
        <taxon>Chaetomium</taxon>
    </lineage>
</organism>
<comment type="caution">
    <text evidence="1">The sequence shown here is derived from an EMBL/GenBank/DDBJ whole genome shotgun (WGS) entry which is preliminary data.</text>
</comment>
<gene>
    <name evidence="1" type="ORF">F5144DRAFT_543894</name>
</gene>